<gene>
    <name evidence="1" type="ORF">EM808_21590</name>
</gene>
<dbReference type="InterPro" id="IPR007344">
    <property type="entry name" value="GrpB/CoaE"/>
</dbReference>
<dbReference type="Gene3D" id="3.30.460.10">
    <property type="entry name" value="Beta Polymerase, domain 2"/>
    <property type="match status" value="1"/>
</dbReference>
<dbReference type="Pfam" id="PF04229">
    <property type="entry name" value="GrpB"/>
    <property type="match status" value="1"/>
</dbReference>
<sequence length="177" mass="20546">MRKVEVCTYREEWISLFEEEKRQIENIFGQEILEVHHIGSTSIHGMKAKPIIDIMPVVTNIHNVEKFYNEMAELGYEAKGENGIPGRRYLQKGGEERTHHLHIYEKDNKDIFRHLAFRDYLRVNKEDAKQYGDLKAALAQKHPNNINAYILGKHELTAALEQKALAWANCKKNTSTS</sequence>
<dbReference type="PANTHER" id="PTHR34822:SF1">
    <property type="entry name" value="GRPB FAMILY PROTEIN"/>
    <property type="match status" value="1"/>
</dbReference>
<dbReference type="SUPFAM" id="SSF81301">
    <property type="entry name" value="Nucleotidyltransferase"/>
    <property type="match status" value="1"/>
</dbReference>
<dbReference type="InterPro" id="IPR043519">
    <property type="entry name" value="NT_sf"/>
</dbReference>
<proteinExistence type="predicted"/>
<name>A0A437K5W8_9BACI</name>
<keyword evidence="2" id="KW-1185">Reference proteome</keyword>
<organism evidence="1 2">
    <name type="scientific">Niallia taxi</name>
    <dbReference type="NCBI Taxonomy" id="2499688"/>
    <lineage>
        <taxon>Bacteria</taxon>
        <taxon>Bacillati</taxon>
        <taxon>Bacillota</taxon>
        <taxon>Bacilli</taxon>
        <taxon>Bacillales</taxon>
        <taxon>Bacillaceae</taxon>
        <taxon>Niallia</taxon>
    </lineage>
</organism>
<dbReference type="RefSeq" id="WP_127740675.1">
    <property type="nucleotide sequence ID" value="NZ_CAJCKN010000012.1"/>
</dbReference>
<dbReference type="Proteomes" id="UP000288024">
    <property type="component" value="Unassembled WGS sequence"/>
</dbReference>
<dbReference type="PANTHER" id="PTHR34822">
    <property type="entry name" value="GRPB DOMAIN PROTEIN (AFU_ORTHOLOGUE AFUA_1G01530)"/>
    <property type="match status" value="1"/>
</dbReference>
<comment type="caution">
    <text evidence="1">The sequence shown here is derived from an EMBL/GenBank/DDBJ whole genome shotgun (WGS) entry which is preliminary data.</text>
</comment>
<accession>A0A437K5W8</accession>
<evidence type="ECO:0000313" key="1">
    <source>
        <dbReference type="EMBL" id="RVT58519.1"/>
    </source>
</evidence>
<protein>
    <submittedName>
        <fullName evidence="1">GrpB family protein</fullName>
    </submittedName>
</protein>
<evidence type="ECO:0000313" key="2">
    <source>
        <dbReference type="Proteomes" id="UP000288024"/>
    </source>
</evidence>
<dbReference type="GeneID" id="87619580"/>
<dbReference type="EMBL" id="RZTZ01000012">
    <property type="protein sequence ID" value="RVT58519.1"/>
    <property type="molecule type" value="Genomic_DNA"/>
</dbReference>
<reference evidence="1 2" key="1">
    <citation type="submission" date="2019-01" db="EMBL/GenBank/DDBJ databases">
        <title>Bacillus sp. M5HDSG1-1, whole genome shotgun sequence.</title>
        <authorList>
            <person name="Tuo L."/>
        </authorList>
    </citation>
    <scope>NUCLEOTIDE SEQUENCE [LARGE SCALE GENOMIC DNA]</scope>
    <source>
        <strain evidence="1 2">M5HDSG1-1</strain>
    </source>
</reference>
<dbReference type="AlphaFoldDB" id="A0A437K5W8"/>